<dbReference type="InterPro" id="IPR005802">
    <property type="entry name" value="ADC_synth_comp_1"/>
</dbReference>
<dbReference type="SUPFAM" id="SSF56322">
    <property type="entry name" value="ADC synthase"/>
    <property type="match status" value="1"/>
</dbReference>
<dbReference type="PANTHER" id="PTHR11236">
    <property type="entry name" value="AMINOBENZOATE/ANTHRANILATE SYNTHASE"/>
    <property type="match status" value="1"/>
</dbReference>
<dbReference type="EC" id="2.6.1.85" evidence="2"/>
<evidence type="ECO:0000313" key="2">
    <source>
        <dbReference type="EMBL" id="SUM47504.1"/>
    </source>
</evidence>
<dbReference type="AlphaFoldDB" id="A0A380G8M9"/>
<dbReference type="STRING" id="1141106.GCA_000308095_01231"/>
<protein>
    <submittedName>
        <fullName evidence="2">Para-aminobenzoate synthase component I</fullName>
        <ecNumber evidence="2">2.6.1.85</ecNumber>
    </submittedName>
</protein>
<dbReference type="NCBIfam" id="TIGR00553">
    <property type="entry name" value="pabB"/>
    <property type="match status" value="1"/>
</dbReference>
<accession>A0A380G8M9</accession>
<evidence type="ECO:0000259" key="1">
    <source>
        <dbReference type="Pfam" id="PF00425"/>
    </source>
</evidence>
<dbReference type="PRINTS" id="PR00095">
    <property type="entry name" value="ANTSNTHASEI"/>
</dbReference>
<keyword evidence="2" id="KW-0808">Transferase</keyword>
<gene>
    <name evidence="2" type="primary">pabB</name>
    <name evidence="2" type="ORF">NCTC11048_02587</name>
</gene>
<dbReference type="Proteomes" id="UP000255549">
    <property type="component" value="Unassembled WGS sequence"/>
</dbReference>
<dbReference type="GO" id="GO:0000162">
    <property type="term" value="P:L-tryptophan biosynthetic process"/>
    <property type="evidence" value="ECO:0007669"/>
    <property type="project" value="TreeGrafter"/>
</dbReference>
<proteinExistence type="predicted"/>
<dbReference type="EMBL" id="UHDP01000003">
    <property type="protein sequence ID" value="SUM47504.1"/>
    <property type="molecule type" value="Genomic_DNA"/>
</dbReference>
<organism evidence="2 3">
    <name type="scientific">Staphylococcus intermedius NCTC 11048</name>
    <dbReference type="NCBI Taxonomy" id="1141106"/>
    <lineage>
        <taxon>Bacteria</taxon>
        <taxon>Bacillati</taxon>
        <taxon>Bacillota</taxon>
        <taxon>Bacilli</taxon>
        <taxon>Bacillales</taxon>
        <taxon>Staphylococcaceae</taxon>
        <taxon>Staphylococcus</taxon>
        <taxon>Staphylococcus intermedius group</taxon>
    </lineage>
</organism>
<dbReference type="Gene3D" id="3.60.120.10">
    <property type="entry name" value="Anthranilate synthase"/>
    <property type="match status" value="1"/>
</dbReference>
<dbReference type="GO" id="GO:0046820">
    <property type="term" value="F:4-amino-4-deoxychorismate synthase activity"/>
    <property type="evidence" value="ECO:0007669"/>
    <property type="project" value="UniProtKB-EC"/>
</dbReference>
<keyword evidence="3" id="KW-1185">Reference proteome</keyword>
<name>A0A380G8M9_STAIN</name>
<dbReference type="Pfam" id="PF00425">
    <property type="entry name" value="Chorismate_bind"/>
    <property type="match status" value="1"/>
</dbReference>
<evidence type="ECO:0000313" key="3">
    <source>
        <dbReference type="Proteomes" id="UP000255549"/>
    </source>
</evidence>
<sequence>MVVKFNYKYYNDPDTTTTYRYHFEKPLHTGIARELNQVGQVVDEAAQYQQQGYYVALYLPYEAAPYFHEAYQTYTPENHIYAAYYVFEQPVDSGHSAPTEPQQHSARGAHFQFMDSPKTITQHIRTIHDEITAGWTYQVNYTTRLKSFDQMSFSAMYDRLTQQTNGDYTVLIDTAEVKVASISPELFFQVGDFSDQGRTVVSKPMKGTMPRGATIEEDERHAEMLRESQKDRAENVMIVDLLRNDIARVAERGSVKVYHPFAIERYQTVFQMTTMVTGRVSDTTTYQTLLRALFPCGSITGAPKVNTMRIIHHLETTPRHIYCGAIGLLHPNGRAIFNVPIRTVEQIHDTLYYGVGAGITIDSDPDQEYAEFHAKTKILEGLR</sequence>
<dbReference type="InterPro" id="IPR005801">
    <property type="entry name" value="ADC_synthase"/>
</dbReference>
<dbReference type="OrthoDB" id="9803598at2"/>
<dbReference type="InterPro" id="IPR015890">
    <property type="entry name" value="Chorismate_C"/>
</dbReference>
<reference evidence="2 3" key="1">
    <citation type="submission" date="2018-06" db="EMBL/GenBank/DDBJ databases">
        <authorList>
            <consortium name="Pathogen Informatics"/>
            <person name="Doyle S."/>
        </authorList>
    </citation>
    <scope>NUCLEOTIDE SEQUENCE [LARGE SCALE GENOMIC DNA]</scope>
    <source>
        <strain evidence="3">NCTC 11048</strain>
    </source>
</reference>
<dbReference type="GO" id="GO:0009396">
    <property type="term" value="P:folic acid-containing compound biosynthetic process"/>
    <property type="evidence" value="ECO:0007669"/>
    <property type="project" value="InterPro"/>
</dbReference>
<feature type="domain" description="Chorismate-utilising enzyme C-terminal" evidence="1">
    <location>
        <begin position="121"/>
        <end position="375"/>
    </location>
</feature>
<dbReference type="RefSeq" id="WP_019168542.1">
    <property type="nucleotide sequence ID" value="NZ_CAIB01000157.1"/>
</dbReference>
<dbReference type="InterPro" id="IPR019999">
    <property type="entry name" value="Anth_synth_I-like"/>
</dbReference>
<keyword evidence="2" id="KW-0032">Aminotransferase</keyword>
<dbReference type="PANTHER" id="PTHR11236:SF50">
    <property type="entry name" value="AMINODEOXYCHORISMATE SYNTHASE COMPONENT 1"/>
    <property type="match status" value="1"/>
</dbReference>